<dbReference type="PROSITE" id="PS00397">
    <property type="entry name" value="RECOMBINASES_1"/>
    <property type="match status" value="1"/>
</dbReference>
<dbReference type="SMART" id="SM00857">
    <property type="entry name" value="Resolvase"/>
    <property type="match status" value="1"/>
</dbReference>
<gene>
    <name evidence="7" type="ordered locus">Xaut_1099</name>
</gene>
<feature type="domain" description="Resolvase/invertase-type recombinase catalytic" evidence="6">
    <location>
        <begin position="8"/>
        <end position="152"/>
    </location>
</feature>
<proteinExistence type="predicted"/>
<dbReference type="GO" id="GO:0000150">
    <property type="term" value="F:DNA strand exchange activity"/>
    <property type="evidence" value="ECO:0007669"/>
    <property type="project" value="InterPro"/>
</dbReference>
<dbReference type="InterPro" id="IPR006118">
    <property type="entry name" value="Recombinase_CS"/>
</dbReference>
<dbReference type="PhylomeDB" id="A7IEA5"/>
<dbReference type="Gene3D" id="3.40.50.1390">
    <property type="entry name" value="Resolvase, N-terminal catalytic domain"/>
    <property type="match status" value="1"/>
</dbReference>
<dbReference type="CDD" id="cd03768">
    <property type="entry name" value="SR_ResInv"/>
    <property type="match status" value="1"/>
</dbReference>
<dbReference type="EMBL" id="CP000781">
    <property type="protein sequence ID" value="ABS66348.1"/>
    <property type="molecule type" value="Genomic_DNA"/>
</dbReference>
<keyword evidence="8" id="KW-1185">Reference proteome</keyword>
<dbReference type="PANTHER" id="PTHR30461:SF2">
    <property type="entry name" value="SERINE RECOMBINASE PINE-RELATED"/>
    <property type="match status" value="1"/>
</dbReference>
<evidence type="ECO:0000256" key="1">
    <source>
        <dbReference type="ARBA" id="ARBA00022908"/>
    </source>
</evidence>
<evidence type="ECO:0000256" key="4">
    <source>
        <dbReference type="PIRSR" id="PIRSR606118-50"/>
    </source>
</evidence>
<dbReference type="InterPro" id="IPR036162">
    <property type="entry name" value="Resolvase-like_N_sf"/>
</dbReference>
<dbReference type="STRING" id="78245.Xaut_1099"/>
<accession>A7IEA5</accession>
<keyword evidence="3" id="KW-0233">DNA recombination</keyword>
<dbReference type="HOGENOM" id="CLU_010686_8_2_5"/>
<dbReference type="InterPro" id="IPR006119">
    <property type="entry name" value="Resolv_N"/>
</dbReference>
<dbReference type="InterPro" id="IPR050639">
    <property type="entry name" value="SSR_resolvase"/>
</dbReference>
<dbReference type="KEGG" id="xau:Xaut_1099"/>
<dbReference type="Proteomes" id="UP000002417">
    <property type="component" value="Chromosome"/>
</dbReference>
<dbReference type="GO" id="GO:0003677">
    <property type="term" value="F:DNA binding"/>
    <property type="evidence" value="ECO:0007669"/>
    <property type="project" value="UniProtKB-KW"/>
</dbReference>
<reference evidence="7 8" key="1">
    <citation type="submission" date="2007-07" db="EMBL/GenBank/DDBJ databases">
        <title>Complete sequence of chromosome of Xanthobacter autotrophicus Py2.</title>
        <authorList>
            <consortium name="US DOE Joint Genome Institute"/>
            <person name="Copeland A."/>
            <person name="Lucas S."/>
            <person name="Lapidus A."/>
            <person name="Barry K."/>
            <person name="Glavina del Rio T."/>
            <person name="Hammon N."/>
            <person name="Israni S."/>
            <person name="Dalin E."/>
            <person name="Tice H."/>
            <person name="Pitluck S."/>
            <person name="Sims D."/>
            <person name="Brettin T."/>
            <person name="Bruce D."/>
            <person name="Detter J.C."/>
            <person name="Han C."/>
            <person name="Tapia R."/>
            <person name="Brainard J."/>
            <person name="Schmutz J."/>
            <person name="Larimer F."/>
            <person name="Land M."/>
            <person name="Hauser L."/>
            <person name="Kyrpides N."/>
            <person name="Kim E."/>
            <person name="Ensigns S.A."/>
            <person name="Richardson P."/>
        </authorList>
    </citation>
    <scope>NUCLEOTIDE SEQUENCE [LARGE SCALE GENOMIC DNA]</scope>
    <source>
        <strain evidence="8">ATCC BAA-1158 / Py2</strain>
    </source>
</reference>
<evidence type="ECO:0000256" key="3">
    <source>
        <dbReference type="ARBA" id="ARBA00023172"/>
    </source>
</evidence>
<dbReference type="eggNOG" id="COG1961">
    <property type="taxonomic scope" value="Bacteria"/>
</dbReference>
<evidence type="ECO:0000256" key="5">
    <source>
        <dbReference type="PROSITE-ProRule" id="PRU10137"/>
    </source>
</evidence>
<dbReference type="AlphaFoldDB" id="A7IEA5"/>
<dbReference type="PROSITE" id="PS51736">
    <property type="entry name" value="RECOMBINASES_3"/>
    <property type="match status" value="1"/>
</dbReference>
<organism evidence="7 8">
    <name type="scientific">Xanthobacter autotrophicus (strain ATCC BAA-1158 / Py2)</name>
    <dbReference type="NCBI Taxonomy" id="78245"/>
    <lineage>
        <taxon>Bacteria</taxon>
        <taxon>Pseudomonadati</taxon>
        <taxon>Pseudomonadota</taxon>
        <taxon>Alphaproteobacteria</taxon>
        <taxon>Hyphomicrobiales</taxon>
        <taxon>Xanthobacteraceae</taxon>
        <taxon>Xanthobacter</taxon>
    </lineage>
</organism>
<feature type="active site" description="O-(5'-phospho-DNA)-serine intermediate" evidence="4 5">
    <location>
        <position position="16"/>
    </location>
</feature>
<protein>
    <submittedName>
        <fullName evidence="7">Resolvase domain</fullName>
    </submittedName>
</protein>
<name>A7IEA5_XANP2</name>
<dbReference type="Pfam" id="PF00239">
    <property type="entry name" value="Resolvase"/>
    <property type="match status" value="1"/>
</dbReference>
<keyword evidence="2" id="KW-0238">DNA-binding</keyword>
<evidence type="ECO:0000313" key="7">
    <source>
        <dbReference type="EMBL" id="ABS66348.1"/>
    </source>
</evidence>
<evidence type="ECO:0000259" key="6">
    <source>
        <dbReference type="PROSITE" id="PS51736"/>
    </source>
</evidence>
<dbReference type="PANTHER" id="PTHR30461">
    <property type="entry name" value="DNA-INVERTASE FROM LAMBDOID PROPHAGE"/>
    <property type="match status" value="1"/>
</dbReference>
<dbReference type="GO" id="GO:0015074">
    <property type="term" value="P:DNA integration"/>
    <property type="evidence" value="ECO:0007669"/>
    <property type="project" value="UniProtKB-KW"/>
</dbReference>
<evidence type="ECO:0000256" key="2">
    <source>
        <dbReference type="ARBA" id="ARBA00023125"/>
    </source>
</evidence>
<dbReference type="SUPFAM" id="SSF53041">
    <property type="entry name" value="Resolvase-like"/>
    <property type="match status" value="1"/>
</dbReference>
<dbReference type="OrthoDB" id="9800103at2"/>
<evidence type="ECO:0000313" key="8">
    <source>
        <dbReference type="Proteomes" id="UP000002417"/>
    </source>
</evidence>
<keyword evidence="1" id="KW-0229">DNA integration</keyword>
<sequence length="212" mass="23276">MSRKTARRVALYLRVSTSEQTTENQRRELRAVAEKAGWEVVAVFEDAGISGAKGRDQRPGYDAMLKAVTRREVDMVAAWSVDRLGRSMADLVAFLGELHARGADLYLHQQALDTTTPSGRAMFQMMGVFAEYERAMIRERVNAGLARAKAEGKKLGRPTVGAETEARIKELRAHGMGMLKVAKTLGVGVSAVQRVVGSGSDRLTRDSTQPQR</sequence>